<dbReference type="PANTHER" id="PTHR43466">
    <property type="entry name" value="2-OXO-4-HYDROXY-4-CARBOXY-5-UREIDOIMIDAZOLINE DECARBOXYLASE-RELATED"/>
    <property type="match status" value="1"/>
</dbReference>
<keyword evidence="6" id="KW-0456">Lyase</keyword>
<protein>
    <recommendedName>
        <fullName evidence="3">2-oxo-4-hydroxy-4-carboxy-5-ureidoimidazoline decarboxylase</fullName>
        <ecNumber evidence="3">4.1.1.97</ecNumber>
    </recommendedName>
</protein>
<evidence type="ECO:0000256" key="4">
    <source>
        <dbReference type="ARBA" id="ARBA00022631"/>
    </source>
</evidence>
<dbReference type="InterPro" id="IPR017595">
    <property type="entry name" value="OHCU_decarboxylase-2"/>
</dbReference>
<dbReference type="InterPro" id="IPR018020">
    <property type="entry name" value="OHCU_decarboxylase"/>
</dbReference>
<comment type="caution">
    <text evidence="8">The sequence shown here is derived from an EMBL/GenBank/DDBJ whole genome shotgun (WGS) entry which is preliminary data.</text>
</comment>
<name>A0ABN2P376_9MICC</name>
<dbReference type="SUPFAM" id="SSF158694">
    <property type="entry name" value="UraD-Like"/>
    <property type="match status" value="1"/>
</dbReference>
<dbReference type="Gene3D" id="1.10.3330.10">
    <property type="entry name" value="Oxo-4-hydroxy-4-carboxy-5-ureidoimidazoline decarboxylase"/>
    <property type="match status" value="1"/>
</dbReference>
<evidence type="ECO:0000256" key="6">
    <source>
        <dbReference type="ARBA" id="ARBA00023239"/>
    </source>
</evidence>
<keyword evidence="4" id="KW-0659">Purine metabolism</keyword>
<keyword evidence="9" id="KW-1185">Reference proteome</keyword>
<dbReference type="PANTHER" id="PTHR43466:SF1">
    <property type="entry name" value="2-OXO-4-HYDROXY-4-CARBOXY-5-UREIDOIMIDAZOLINE DECARBOXYLASE-RELATED"/>
    <property type="match status" value="1"/>
</dbReference>
<dbReference type="Proteomes" id="UP001500784">
    <property type="component" value="Unassembled WGS sequence"/>
</dbReference>
<dbReference type="InterPro" id="IPR036778">
    <property type="entry name" value="OHCU_decarboxylase_sf"/>
</dbReference>
<reference evidence="8 9" key="1">
    <citation type="journal article" date="2019" name="Int. J. Syst. Evol. Microbiol.">
        <title>The Global Catalogue of Microorganisms (GCM) 10K type strain sequencing project: providing services to taxonomists for standard genome sequencing and annotation.</title>
        <authorList>
            <consortium name="The Broad Institute Genomics Platform"/>
            <consortium name="The Broad Institute Genome Sequencing Center for Infectious Disease"/>
            <person name="Wu L."/>
            <person name="Ma J."/>
        </authorList>
    </citation>
    <scope>NUCLEOTIDE SEQUENCE [LARGE SCALE GENOMIC DNA]</scope>
    <source>
        <strain evidence="8 9">JCM 13316</strain>
    </source>
</reference>
<dbReference type="NCBIfam" id="NF010372">
    <property type="entry name" value="PRK13798.1"/>
    <property type="match status" value="1"/>
</dbReference>
<dbReference type="Pfam" id="PF09349">
    <property type="entry name" value="OHCU_decarbox"/>
    <property type="match status" value="1"/>
</dbReference>
<evidence type="ECO:0000256" key="5">
    <source>
        <dbReference type="ARBA" id="ARBA00022793"/>
    </source>
</evidence>
<evidence type="ECO:0000256" key="1">
    <source>
        <dbReference type="ARBA" id="ARBA00001163"/>
    </source>
</evidence>
<sequence>MDAVPRRDFLAEFNQAPFARAEEMLKPCVDLPRWTSEISFARPFGTGAELVSFAELAAPDWTEAEIAAALVSHPRIGERSSGAGREAELSRGEQSGIALSAGIREQLEEGNRRYEERFGRVFLIRAAGRSAEEILAVLSERLENTDEAELAATAAALREIAVLRLEGLLNR</sequence>
<dbReference type="EC" id="4.1.1.97" evidence="3"/>
<feature type="domain" description="Oxo-4-hydroxy-4-carboxy-5-ureidoimidazoline decarboxylase" evidence="7">
    <location>
        <begin position="14"/>
        <end position="166"/>
    </location>
</feature>
<accession>A0ABN2P376</accession>
<evidence type="ECO:0000313" key="9">
    <source>
        <dbReference type="Proteomes" id="UP001500784"/>
    </source>
</evidence>
<comment type="pathway">
    <text evidence="2">Purine metabolism; urate degradation; (S)-allantoin from urate: step 3/3.</text>
</comment>
<comment type="catalytic activity">
    <reaction evidence="1">
        <text>5-hydroxy-2-oxo-4-ureido-2,5-dihydro-1H-imidazole-5-carboxylate + H(+) = (S)-allantoin + CO2</text>
        <dbReference type="Rhea" id="RHEA:26301"/>
        <dbReference type="ChEBI" id="CHEBI:15378"/>
        <dbReference type="ChEBI" id="CHEBI:15678"/>
        <dbReference type="ChEBI" id="CHEBI:16526"/>
        <dbReference type="ChEBI" id="CHEBI:58639"/>
        <dbReference type="EC" id="4.1.1.97"/>
    </reaction>
</comment>
<organism evidence="8 9">
    <name type="scientific">Arthrobacter gandavensis</name>
    <dbReference type="NCBI Taxonomy" id="169960"/>
    <lineage>
        <taxon>Bacteria</taxon>
        <taxon>Bacillati</taxon>
        <taxon>Actinomycetota</taxon>
        <taxon>Actinomycetes</taxon>
        <taxon>Micrococcales</taxon>
        <taxon>Micrococcaceae</taxon>
        <taxon>Arthrobacter</taxon>
    </lineage>
</organism>
<evidence type="ECO:0000256" key="3">
    <source>
        <dbReference type="ARBA" id="ARBA00012257"/>
    </source>
</evidence>
<dbReference type="RefSeq" id="WP_152225397.1">
    <property type="nucleotide sequence ID" value="NZ_BAAALV010000002.1"/>
</dbReference>
<evidence type="ECO:0000256" key="2">
    <source>
        <dbReference type="ARBA" id="ARBA00004754"/>
    </source>
</evidence>
<evidence type="ECO:0000313" key="8">
    <source>
        <dbReference type="EMBL" id="GAA1907905.1"/>
    </source>
</evidence>
<evidence type="ECO:0000259" key="7">
    <source>
        <dbReference type="Pfam" id="PF09349"/>
    </source>
</evidence>
<gene>
    <name evidence="8" type="primary">uraD</name>
    <name evidence="8" type="ORF">GCM10009688_09920</name>
</gene>
<dbReference type="EMBL" id="BAAALV010000002">
    <property type="protein sequence ID" value="GAA1907905.1"/>
    <property type="molecule type" value="Genomic_DNA"/>
</dbReference>
<dbReference type="NCBIfam" id="TIGR03180">
    <property type="entry name" value="UraD_2"/>
    <property type="match status" value="1"/>
</dbReference>
<keyword evidence="5" id="KW-0210">Decarboxylase</keyword>
<proteinExistence type="predicted"/>